<proteinExistence type="predicted"/>
<feature type="coiled-coil region" evidence="1">
    <location>
        <begin position="172"/>
        <end position="203"/>
    </location>
</feature>
<evidence type="ECO:0000256" key="1">
    <source>
        <dbReference type="SAM" id="Coils"/>
    </source>
</evidence>
<accession>A0AAD1U5V5</accession>
<feature type="coiled-coil region" evidence="1">
    <location>
        <begin position="284"/>
        <end position="344"/>
    </location>
</feature>
<dbReference type="AlphaFoldDB" id="A0AAD1U5V5"/>
<protein>
    <submittedName>
        <fullName evidence="3">Uncharacterized protein</fullName>
    </submittedName>
</protein>
<dbReference type="EMBL" id="CAMPGE010004109">
    <property type="protein sequence ID" value="CAI2362950.1"/>
    <property type="molecule type" value="Genomic_DNA"/>
</dbReference>
<keyword evidence="1" id="KW-0175">Coiled coil</keyword>
<dbReference type="Proteomes" id="UP001295684">
    <property type="component" value="Unassembled WGS sequence"/>
</dbReference>
<evidence type="ECO:0000313" key="3">
    <source>
        <dbReference type="EMBL" id="CAI2362950.1"/>
    </source>
</evidence>
<keyword evidence="4" id="KW-1185">Reference proteome</keyword>
<organism evidence="3 4">
    <name type="scientific">Euplotes crassus</name>
    <dbReference type="NCBI Taxonomy" id="5936"/>
    <lineage>
        <taxon>Eukaryota</taxon>
        <taxon>Sar</taxon>
        <taxon>Alveolata</taxon>
        <taxon>Ciliophora</taxon>
        <taxon>Intramacronucleata</taxon>
        <taxon>Spirotrichea</taxon>
        <taxon>Hypotrichia</taxon>
        <taxon>Euplotida</taxon>
        <taxon>Euplotidae</taxon>
        <taxon>Moneuplotes</taxon>
    </lineage>
</organism>
<dbReference type="SUPFAM" id="SSF58100">
    <property type="entry name" value="Bacterial hemolysins"/>
    <property type="match status" value="1"/>
</dbReference>
<feature type="region of interest" description="Disordered" evidence="2">
    <location>
        <begin position="127"/>
        <end position="148"/>
    </location>
</feature>
<reference evidence="3" key="1">
    <citation type="submission" date="2023-07" db="EMBL/GenBank/DDBJ databases">
        <authorList>
            <consortium name="AG Swart"/>
            <person name="Singh M."/>
            <person name="Singh A."/>
            <person name="Seah K."/>
            <person name="Emmerich C."/>
        </authorList>
    </citation>
    <scope>NUCLEOTIDE SEQUENCE</scope>
    <source>
        <strain evidence="3">DP1</strain>
    </source>
</reference>
<comment type="caution">
    <text evidence="3">The sequence shown here is derived from an EMBL/GenBank/DDBJ whole genome shotgun (WGS) entry which is preliminary data.</text>
</comment>
<sequence>MSCEGGLVNDADFSAKIRAVLKAKREKEPDFVNEIKQMKIFSSKNNSTQRARNITIRRPGAKKSTSTKFSPEFLGFETSISTKAKEKEKNNLRSLSPRKGNISPVMHVSNLVNLNFNRNKKLKMSGRKNGAFSPQPPNPPKPIKSSTLHTHHPLLHSTTKALDSSYDAIEENRKLRCENMKLKKELKQMKEAMFAKEQEWKKEERRLTMDQSKYHKGVKYQIYLKFKDQIKSLKSRYKEDVDSLKSKLHKIETESKNKYDTMKVEYVGKINGLYSLVSEKSDIITDLESKIEDYKSSINDLKESENDKDNYTLVTVNNALRINLKRAENEIRGLNQKLDELSKAPCSPTLVKVQGKVERR</sequence>
<name>A0AAD1U5V5_EUPCR</name>
<evidence type="ECO:0000313" key="4">
    <source>
        <dbReference type="Proteomes" id="UP001295684"/>
    </source>
</evidence>
<evidence type="ECO:0000256" key="2">
    <source>
        <dbReference type="SAM" id="MobiDB-lite"/>
    </source>
</evidence>
<gene>
    <name evidence="3" type="ORF">ECRASSUSDP1_LOCUS4280</name>
</gene>
<feature type="coiled-coil region" evidence="1">
    <location>
        <begin position="227"/>
        <end position="254"/>
    </location>
</feature>